<gene>
    <name evidence="11" type="primary">CSON002688</name>
</gene>
<feature type="region of interest" description="Disordered" evidence="9">
    <location>
        <begin position="206"/>
        <end position="231"/>
    </location>
</feature>
<keyword evidence="8" id="KW-0863">Zinc-finger</keyword>
<accession>A0A336LVT8</accession>
<dbReference type="GO" id="GO:0001227">
    <property type="term" value="F:DNA-binding transcription repressor activity, RNA polymerase II-specific"/>
    <property type="evidence" value="ECO:0007669"/>
    <property type="project" value="TreeGrafter"/>
</dbReference>
<keyword evidence="3" id="KW-0677">Repeat</keyword>
<dbReference type="PANTHER" id="PTHR24399">
    <property type="entry name" value="ZINC FINGER AND BTB DOMAIN-CONTAINING"/>
    <property type="match status" value="1"/>
</dbReference>
<keyword evidence="5" id="KW-0805">Transcription regulation</keyword>
<evidence type="ECO:0000256" key="5">
    <source>
        <dbReference type="ARBA" id="ARBA00023015"/>
    </source>
</evidence>
<keyword evidence="4" id="KW-0862">Zinc</keyword>
<evidence type="ECO:0000256" key="8">
    <source>
        <dbReference type="PROSITE-ProRule" id="PRU00042"/>
    </source>
</evidence>
<dbReference type="AlphaFoldDB" id="A0A336LVT8"/>
<dbReference type="EMBL" id="UFQT01000144">
    <property type="protein sequence ID" value="SSX20819.1"/>
    <property type="molecule type" value="Genomic_DNA"/>
</dbReference>
<evidence type="ECO:0000256" key="4">
    <source>
        <dbReference type="ARBA" id="ARBA00022833"/>
    </source>
</evidence>
<proteinExistence type="predicted"/>
<evidence type="ECO:0000256" key="7">
    <source>
        <dbReference type="ARBA" id="ARBA00023242"/>
    </source>
</evidence>
<feature type="compositionally biased region" description="Low complexity" evidence="9">
    <location>
        <begin position="381"/>
        <end position="407"/>
    </location>
</feature>
<keyword evidence="6" id="KW-0804">Transcription</keyword>
<feature type="compositionally biased region" description="Low complexity" evidence="9">
    <location>
        <begin position="1"/>
        <end position="14"/>
    </location>
</feature>
<dbReference type="GO" id="GO:0000978">
    <property type="term" value="F:RNA polymerase II cis-regulatory region sequence-specific DNA binding"/>
    <property type="evidence" value="ECO:0007669"/>
    <property type="project" value="TreeGrafter"/>
</dbReference>
<dbReference type="SMART" id="SM00355">
    <property type="entry name" value="ZnF_C2H2"/>
    <property type="match status" value="4"/>
</dbReference>
<dbReference type="Gene3D" id="3.30.160.60">
    <property type="entry name" value="Classic Zinc Finger"/>
    <property type="match status" value="2"/>
</dbReference>
<evidence type="ECO:0000256" key="2">
    <source>
        <dbReference type="ARBA" id="ARBA00022723"/>
    </source>
</evidence>
<evidence type="ECO:0000256" key="1">
    <source>
        <dbReference type="ARBA" id="ARBA00004123"/>
    </source>
</evidence>
<dbReference type="InterPro" id="IPR036236">
    <property type="entry name" value="Znf_C2H2_sf"/>
</dbReference>
<dbReference type="PANTHER" id="PTHR24399:SF23">
    <property type="entry name" value="C2H2-TYPE DOMAIN-CONTAINING PROTEIN"/>
    <property type="match status" value="1"/>
</dbReference>
<feature type="domain" description="C2H2-type" evidence="10">
    <location>
        <begin position="348"/>
        <end position="375"/>
    </location>
</feature>
<evidence type="ECO:0000256" key="9">
    <source>
        <dbReference type="SAM" id="MobiDB-lite"/>
    </source>
</evidence>
<dbReference type="GO" id="GO:0008270">
    <property type="term" value="F:zinc ion binding"/>
    <property type="evidence" value="ECO:0007669"/>
    <property type="project" value="UniProtKB-KW"/>
</dbReference>
<dbReference type="OMA" id="HHNATIN"/>
<keyword evidence="7" id="KW-0539">Nucleus</keyword>
<feature type="region of interest" description="Disordered" evidence="9">
    <location>
        <begin position="139"/>
        <end position="168"/>
    </location>
</feature>
<dbReference type="PROSITE" id="PS00028">
    <property type="entry name" value="ZINC_FINGER_C2H2_1"/>
    <property type="match status" value="3"/>
</dbReference>
<evidence type="ECO:0000256" key="3">
    <source>
        <dbReference type="ARBA" id="ARBA00022737"/>
    </source>
</evidence>
<dbReference type="GO" id="GO:0005654">
    <property type="term" value="C:nucleoplasm"/>
    <property type="evidence" value="ECO:0007669"/>
    <property type="project" value="TreeGrafter"/>
</dbReference>
<reference evidence="11" key="1">
    <citation type="submission" date="2018-07" db="EMBL/GenBank/DDBJ databases">
        <authorList>
            <person name="Quirk P.G."/>
            <person name="Krulwich T.A."/>
        </authorList>
    </citation>
    <scope>NUCLEOTIDE SEQUENCE</scope>
</reference>
<protein>
    <submittedName>
        <fullName evidence="11">CSON002688 protein</fullName>
    </submittedName>
</protein>
<dbReference type="VEuPathDB" id="VectorBase:CSON002688"/>
<dbReference type="SUPFAM" id="SSF57667">
    <property type="entry name" value="beta-beta-alpha zinc fingers"/>
    <property type="match status" value="1"/>
</dbReference>
<evidence type="ECO:0000256" key="6">
    <source>
        <dbReference type="ARBA" id="ARBA00023163"/>
    </source>
</evidence>
<feature type="region of interest" description="Disordered" evidence="9">
    <location>
        <begin position="1"/>
        <end position="22"/>
    </location>
</feature>
<sequence length="420" mass="47257">MLQQQQQQQQQRQFTHQKEQQLDVHHNATINQVTMDVTSSPESDTVEIQVETTPSSVVQSPNQDDECETMVLDSSNTSNLINDNDTGSTTTEYVEILEDYTEPMFPETNIEVETSGSVVNDESPTTSTLQTIINEAAQSSLEQQQQPEKQSQVSLPAAQPSQTQQQQQPQIYYIYNSATTTKTNANNNTPTTTATIKQVIETHESNLKNSVQKKLNDDESAGPSSDDKTPTSDTKLFMCGVCKIILEKRYLANHMKKHLQQVNESHTCRICKDTFSRKMLLSVHISQKHSIFTKDYVCQICKLPYDENNNDLHGGCHWFCNICSKTFMTKASMVCHSRMRHNRNQGKFVCEYCGKHYWDKATLEYHARVHVGEEKVIPSVTNSNNGTNNGASTSSNNATTTTNITQDGQNNGPVLFLLQL</sequence>
<feature type="domain" description="C2H2-type" evidence="10">
    <location>
        <begin position="318"/>
        <end position="346"/>
    </location>
</feature>
<keyword evidence="2" id="KW-0479">Metal-binding</keyword>
<dbReference type="PROSITE" id="PS50157">
    <property type="entry name" value="ZINC_FINGER_C2H2_2"/>
    <property type="match status" value="2"/>
</dbReference>
<comment type="subcellular location">
    <subcellularLocation>
        <location evidence="1">Nucleus</location>
    </subcellularLocation>
</comment>
<feature type="region of interest" description="Disordered" evidence="9">
    <location>
        <begin position="378"/>
        <end position="407"/>
    </location>
</feature>
<dbReference type="InterPro" id="IPR013087">
    <property type="entry name" value="Znf_C2H2_type"/>
</dbReference>
<name>A0A336LVT8_CULSO</name>
<organism evidence="11">
    <name type="scientific">Culicoides sonorensis</name>
    <name type="common">Biting midge</name>
    <dbReference type="NCBI Taxonomy" id="179676"/>
    <lineage>
        <taxon>Eukaryota</taxon>
        <taxon>Metazoa</taxon>
        <taxon>Ecdysozoa</taxon>
        <taxon>Arthropoda</taxon>
        <taxon>Hexapoda</taxon>
        <taxon>Insecta</taxon>
        <taxon>Pterygota</taxon>
        <taxon>Neoptera</taxon>
        <taxon>Endopterygota</taxon>
        <taxon>Diptera</taxon>
        <taxon>Nematocera</taxon>
        <taxon>Chironomoidea</taxon>
        <taxon>Ceratopogonidae</taxon>
        <taxon>Ceratopogoninae</taxon>
        <taxon>Culicoides</taxon>
        <taxon>Monoculicoides</taxon>
    </lineage>
</organism>
<evidence type="ECO:0000313" key="11">
    <source>
        <dbReference type="EMBL" id="SSX20819.1"/>
    </source>
</evidence>
<evidence type="ECO:0000259" key="10">
    <source>
        <dbReference type="PROSITE" id="PS50157"/>
    </source>
</evidence>